<dbReference type="InterPro" id="IPR039910">
    <property type="entry name" value="D15-like"/>
</dbReference>
<keyword evidence="2" id="KW-1134">Transmembrane beta strand</keyword>
<dbReference type="EMBL" id="CP015136">
    <property type="protein sequence ID" value="AMY11202.1"/>
    <property type="molecule type" value="Genomic_DNA"/>
</dbReference>
<keyword evidence="11" id="KW-1185">Reference proteome</keyword>
<dbReference type="GO" id="GO:0009279">
    <property type="term" value="C:cell outer membrane"/>
    <property type="evidence" value="ECO:0007669"/>
    <property type="project" value="UniProtKB-UniRule"/>
</dbReference>
<evidence type="ECO:0000256" key="2">
    <source>
        <dbReference type="ARBA" id="ARBA00022452"/>
    </source>
</evidence>
<evidence type="ECO:0000256" key="3">
    <source>
        <dbReference type="ARBA" id="ARBA00022692"/>
    </source>
</evidence>
<feature type="domain" description="POTRA" evidence="9">
    <location>
        <begin position="414"/>
        <end position="493"/>
    </location>
</feature>
<dbReference type="Pfam" id="PF01103">
    <property type="entry name" value="Omp85"/>
    <property type="match status" value="1"/>
</dbReference>
<dbReference type="OrthoDB" id="9803054at2"/>
<evidence type="ECO:0000256" key="1">
    <source>
        <dbReference type="ARBA" id="ARBA00004370"/>
    </source>
</evidence>
<evidence type="ECO:0000256" key="8">
    <source>
        <dbReference type="NCBIfam" id="TIGR03303"/>
    </source>
</evidence>
<evidence type="ECO:0000259" key="9">
    <source>
        <dbReference type="PROSITE" id="PS51779"/>
    </source>
</evidence>
<dbReference type="InterPro" id="IPR010827">
    <property type="entry name" value="BamA/TamA_POTRA"/>
</dbReference>
<evidence type="ECO:0000256" key="7">
    <source>
        <dbReference type="ARBA" id="ARBA00023237"/>
    </source>
</evidence>
<comment type="subcellular location">
    <subcellularLocation>
        <location evidence="1">Membrane</location>
    </subcellularLocation>
</comment>
<keyword evidence="3" id="KW-0812">Transmembrane</keyword>
<dbReference type="STRING" id="1855912.LuPra_04449"/>
<dbReference type="PIRSF" id="PIRSF006076">
    <property type="entry name" value="OM_assembly_OMP85"/>
    <property type="match status" value="1"/>
</dbReference>
<evidence type="ECO:0000256" key="6">
    <source>
        <dbReference type="ARBA" id="ARBA00023136"/>
    </source>
</evidence>
<keyword evidence="4" id="KW-0732">Signal</keyword>
<dbReference type="Pfam" id="PF07244">
    <property type="entry name" value="POTRA"/>
    <property type="match status" value="4"/>
</dbReference>
<evidence type="ECO:0000256" key="4">
    <source>
        <dbReference type="ARBA" id="ARBA00022729"/>
    </source>
</evidence>
<dbReference type="PANTHER" id="PTHR12815:SF47">
    <property type="entry name" value="TRANSLOCATION AND ASSEMBLY MODULE SUBUNIT TAMA"/>
    <property type="match status" value="1"/>
</dbReference>
<evidence type="ECO:0000313" key="10">
    <source>
        <dbReference type="EMBL" id="AMY11202.1"/>
    </source>
</evidence>
<dbReference type="PROSITE" id="PS51779">
    <property type="entry name" value="POTRA"/>
    <property type="match status" value="1"/>
</dbReference>
<dbReference type="Gene3D" id="2.40.160.50">
    <property type="entry name" value="membrane protein fhac: a member of the omp85/tpsb transporter family"/>
    <property type="match status" value="1"/>
</dbReference>
<dbReference type="Proteomes" id="UP000076079">
    <property type="component" value="Chromosome"/>
</dbReference>
<dbReference type="Gene3D" id="3.10.20.310">
    <property type="entry name" value="membrane protein fhac"/>
    <property type="match status" value="3"/>
</dbReference>
<dbReference type="RefSeq" id="WP_157899536.1">
    <property type="nucleotide sequence ID" value="NZ_CP015136.1"/>
</dbReference>
<protein>
    <recommendedName>
        <fullName evidence="8">Outer membrane protein assembly factor BamA</fullName>
    </recommendedName>
</protein>
<dbReference type="InterPro" id="IPR023707">
    <property type="entry name" value="OM_assembly_BamA"/>
</dbReference>
<dbReference type="PANTHER" id="PTHR12815">
    <property type="entry name" value="SORTING AND ASSEMBLY MACHINERY SAMM50 PROTEIN FAMILY MEMBER"/>
    <property type="match status" value="1"/>
</dbReference>
<dbReference type="NCBIfam" id="TIGR03303">
    <property type="entry name" value="OM_YaeT"/>
    <property type="match status" value="1"/>
</dbReference>
<evidence type="ECO:0000313" key="11">
    <source>
        <dbReference type="Proteomes" id="UP000076079"/>
    </source>
</evidence>
<keyword evidence="6" id="KW-0472">Membrane</keyword>
<reference evidence="10" key="1">
    <citation type="journal article" date="2016" name="Genome Announc.">
        <title>First Complete Genome Sequence of a Subdivision 6 Acidobacterium Strain.</title>
        <authorList>
            <person name="Huang S."/>
            <person name="Vieira S."/>
            <person name="Bunk B."/>
            <person name="Riedel T."/>
            <person name="Sproer C."/>
            <person name="Overmann J."/>
        </authorList>
    </citation>
    <scope>NUCLEOTIDE SEQUENCE [LARGE SCALE GENOMIC DNA]</scope>
    <source>
        <strain evidence="10">DSM 100886</strain>
    </source>
</reference>
<dbReference type="InterPro" id="IPR034746">
    <property type="entry name" value="POTRA"/>
</dbReference>
<dbReference type="AlphaFoldDB" id="A0A143PRI0"/>
<organism evidence="10 11">
    <name type="scientific">Luteitalea pratensis</name>
    <dbReference type="NCBI Taxonomy" id="1855912"/>
    <lineage>
        <taxon>Bacteria</taxon>
        <taxon>Pseudomonadati</taxon>
        <taxon>Acidobacteriota</taxon>
        <taxon>Vicinamibacteria</taxon>
        <taxon>Vicinamibacterales</taxon>
        <taxon>Vicinamibacteraceae</taxon>
        <taxon>Luteitalea</taxon>
    </lineage>
</organism>
<dbReference type="InterPro" id="IPR000184">
    <property type="entry name" value="Bac_surfAg_D15"/>
</dbReference>
<name>A0A143PRI0_LUTPR</name>
<evidence type="ECO:0000256" key="5">
    <source>
        <dbReference type="ARBA" id="ARBA00022737"/>
    </source>
</evidence>
<keyword evidence="5" id="KW-0677">Repeat</keyword>
<sequence>MTTGGEVQLPAKSVLDAEGACAVIPPTTATAQPPQGSGPVLRAVELCFPTQGNVSSIEFETYLYYIKNRGSRPSQNVWVPFTPEVEKDLVEDFKRLWATSFLDDLAVEVLDTPYPNGVVGKYVRFRLEERQRVKIVEYVGSEKIEATKVDEKLREINNVIRLDSFIDPAQIRRVEGVVREMLSEKGYLDGEVSHTVTPIAGGPKLVNLTFTIKDGPRVLIKDIEFVGNQAIGDGALKRRMKENKERTIINRFRSKGVYQQAKFEDDAENVRGLYREEGYIAARVGQPEIKTLDASADGKNRSVQLRIPVTEGRRYKVGKFAFEGNTVVKGEALQPIFKLETGDYYSEKKIRKGLEKARELYGTGGYFEFTGFPDLKPLDMVDPSHPDQFLPEGSEPSGPPVVDVTMRMQEGEQYFINRITFKGNTTTRDNVIRRELNLLEGGVFNTESLKNSVRRLNQLGYFKQLEEGQEGIDVKKTPGEKNKVDVTLALQEQNRNQLTFGAGVSQYEGFFGQLAFSTSNFMGRGETLSLSVAAGSRTQFYQVAFTEPYLFDRPITAGVDVSRRAIQYIGAFTQNTTGVNTVWGFPLTRNFTRGFLQYSFEQVMISDLNPAYTDPDVIGRNPFLQDALLLQCTPTPPTEEDPDGGQICTPAGARTISKVVPSLVHNTVDNPIFPNTGRRVTASIDLAGLGGNTSFYKPRFEFVQFLRHTRRTSFGFRAEAEYIKAWGDSLPLPLFERLVLGGEYSVRGFDVRSIGPRDPQTGAVYGGNKSLLFNFEYLISIAGPVRLVLFYDAGQVRIDRQNFTWDEFKTSTGAEVRFFMPVLNVPFRLIFAANPQREGVLRNDYTPTKGFQFRFAVGSTF</sequence>
<dbReference type="GO" id="GO:0071709">
    <property type="term" value="P:membrane assembly"/>
    <property type="evidence" value="ECO:0007669"/>
    <property type="project" value="InterPro"/>
</dbReference>
<dbReference type="KEGG" id="abac:LuPra_04449"/>
<proteinExistence type="predicted"/>
<gene>
    <name evidence="10" type="primary">bamA_2</name>
    <name evidence="10" type="ORF">LuPra_04449</name>
</gene>
<accession>A0A143PRI0</accession>
<keyword evidence="7" id="KW-0998">Cell outer membrane</keyword>